<dbReference type="SUPFAM" id="SSF52540">
    <property type="entry name" value="P-loop containing nucleoside triphosphate hydrolases"/>
    <property type="match status" value="1"/>
</dbReference>
<reference evidence="3 4" key="1">
    <citation type="submission" date="2016-10" db="EMBL/GenBank/DDBJ databases">
        <authorList>
            <person name="de Groot N.N."/>
        </authorList>
    </citation>
    <scope>NUCLEOTIDE SEQUENCE [LARGE SCALE GENOMIC DNA]</scope>
    <source>
        <strain evidence="3 4">DSM 17862</strain>
    </source>
</reference>
<dbReference type="PANTHER" id="PTHR35894">
    <property type="entry name" value="GENERAL SECRETION PATHWAY PROTEIN A-RELATED"/>
    <property type="match status" value="1"/>
</dbReference>
<protein>
    <submittedName>
        <fullName evidence="3">Type II secretory pathway, component ExeA (Predicted ATPase)</fullName>
    </submittedName>
</protein>
<evidence type="ECO:0000256" key="1">
    <source>
        <dbReference type="SAM" id="MobiDB-lite"/>
    </source>
</evidence>
<dbReference type="Proteomes" id="UP000199180">
    <property type="component" value="Unassembled WGS sequence"/>
</dbReference>
<dbReference type="STRING" id="364199.SAMN04489858_104294"/>
<feature type="region of interest" description="Disordered" evidence="1">
    <location>
        <begin position="251"/>
        <end position="270"/>
    </location>
</feature>
<dbReference type="InterPro" id="IPR052026">
    <property type="entry name" value="ExeA_AAA_ATPase_DNA-bind"/>
</dbReference>
<dbReference type="InterPro" id="IPR006597">
    <property type="entry name" value="Sel1-like"/>
</dbReference>
<dbReference type="PANTHER" id="PTHR35894:SF1">
    <property type="entry name" value="PHOSPHORIBULOKINASE _ URIDINE KINASE FAMILY"/>
    <property type="match status" value="1"/>
</dbReference>
<dbReference type="InterPro" id="IPR003593">
    <property type="entry name" value="AAA+_ATPase"/>
</dbReference>
<dbReference type="AlphaFoldDB" id="A0A1I0DSX1"/>
<dbReference type="RefSeq" id="WP_090733959.1">
    <property type="nucleotide sequence ID" value="NZ_FOHO01000004.1"/>
</dbReference>
<dbReference type="InterPro" id="IPR011990">
    <property type="entry name" value="TPR-like_helical_dom_sf"/>
</dbReference>
<accession>A0A1I0DSX1</accession>
<dbReference type="SUPFAM" id="SSF81901">
    <property type="entry name" value="HCP-like"/>
    <property type="match status" value="1"/>
</dbReference>
<dbReference type="EMBL" id="FOHO01000004">
    <property type="protein sequence ID" value="SET35701.1"/>
    <property type="molecule type" value="Genomic_DNA"/>
</dbReference>
<evidence type="ECO:0000259" key="2">
    <source>
        <dbReference type="SMART" id="SM00382"/>
    </source>
</evidence>
<dbReference type="Gene3D" id="3.40.50.300">
    <property type="entry name" value="P-loop containing nucleotide triphosphate hydrolases"/>
    <property type="match status" value="1"/>
</dbReference>
<proteinExistence type="predicted"/>
<dbReference type="OrthoDB" id="7825074at2"/>
<gene>
    <name evidence="3" type="ORF">SAMN04489858_104294</name>
</gene>
<dbReference type="Gene3D" id="1.25.40.10">
    <property type="entry name" value="Tetratricopeptide repeat domain"/>
    <property type="match status" value="1"/>
</dbReference>
<evidence type="ECO:0000313" key="4">
    <source>
        <dbReference type="Proteomes" id="UP000199180"/>
    </source>
</evidence>
<sequence>MGIQTRLSTDLCRAFRDAPDPAGLFLSQGHRTVLQSLIDAVALKRAIVLIRGASGSGKTMLVQALIARLGNRSSLKIIKLSGGRDLTRGLQEIVGQTDPAGGSELLLLIDDLPGLSGPEIDQIIALRQACHPTPMRSIVLLAQDETTAIPPALAGMLSDQIHLPPLTVDEVPAYLAHRLVGAGCLQAGDGLPFSPDAARALYDLSGGVPRFIDYFAERALFEAARDGRAAVDTDLLRASLLDMDFTEIAAGEEEPWRAPDKPVAPPPTSERAVPLMAEARVVEPARPRRWGWLWFPGLAVAFAGLWFAGVGPQPPVTPPPVTQPPAPSPVAETAPVAEQSAPAPAFVPVATVLQDPDPDAFLRQALIGQPDRAAIAYERAALLGNPRAAHFLGQIYEAGLGVPQDLQRAQAWYSLALGIKAAEARLRELAEVVAVPAAVAAPIPARHDLFADGQTVLHWRNGPGAAPSRYEVQYQGAHDPQPRATQTTLSAMLLPMPVMRWRVVSLDAQGRRSATSGWAYPDPGGR</sequence>
<keyword evidence="4" id="KW-1185">Reference proteome</keyword>
<dbReference type="InterPro" id="IPR027417">
    <property type="entry name" value="P-loop_NTPase"/>
</dbReference>
<dbReference type="SMART" id="SM00382">
    <property type="entry name" value="AAA"/>
    <property type="match status" value="1"/>
</dbReference>
<organism evidence="3 4">
    <name type="scientific">Paracoccus homiensis</name>
    <dbReference type="NCBI Taxonomy" id="364199"/>
    <lineage>
        <taxon>Bacteria</taxon>
        <taxon>Pseudomonadati</taxon>
        <taxon>Pseudomonadota</taxon>
        <taxon>Alphaproteobacteria</taxon>
        <taxon>Rhodobacterales</taxon>
        <taxon>Paracoccaceae</taxon>
        <taxon>Paracoccus</taxon>
    </lineage>
</organism>
<feature type="domain" description="AAA+ ATPase" evidence="2">
    <location>
        <begin position="44"/>
        <end position="167"/>
    </location>
</feature>
<name>A0A1I0DSX1_9RHOB</name>
<dbReference type="SMART" id="SM00671">
    <property type="entry name" value="SEL1"/>
    <property type="match status" value="1"/>
</dbReference>
<dbReference type="CDD" id="cd00009">
    <property type="entry name" value="AAA"/>
    <property type="match status" value="1"/>
</dbReference>
<evidence type="ECO:0000313" key="3">
    <source>
        <dbReference type="EMBL" id="SET35701.1"/>
    </source>
</evidence>